<protein>
    <submittedName>
        <fullName evidence="1">Portal protein</fullName>
    </submittedName>
</protein>
<dbReference type="STRING" id="1697053.AKN87_01810"/>
<dbReference type="InterPro" id="IPR006427">
    <property type="entry name" value="Portal_HK97"/>
</dbReference>
<accession>A0A0K1XH09</accession>
<keyword evidence="2" id="KW-1185">Reference proteome</keyword>
<dbReference type="EMBL" id="CP012365">
    <property type="protein sequence ID" value="AKX60467.1"/>
    <property type="molecule type" value="Genomic_DNA"/>
</dbReference>
<dbReference type="Proteomes" id="UP000063953">
    <property type="component" value="Chromosome"/>
</dbReference>
<sequence>MAKTFSQTLLASLSKPVTGQKRWVSGSGWWPGSSSKPVSVDSALQVSTVWACVRLISETIATLPLGIYKRKNDGGRQIDPSFRVHDLISNSPNQRMTAVNFWEAVVASMLFKGNAYIEIKRLKDLPVSLNLLQADNVKWLEEESSWVYTEKNKKRYIAFSNLMHIPAFSLDGINGLSPLRYGAVVIGSAISADKAASSTFQNGLMPTVAFSVNRVLTKEQRDDFREYVEKLSGAMNAGRSPVLESGVEAKPIGIDPADAQLLESRGWSVEEICRFFRVPPWMVGHTEKSTSWGTGIEQQMIGFLTFTLAPWLERIEQAINKNLLTIVQRQTHYAEFALEGLLRADSQARADFYAKMTTNGIYTRDDCRVKENLPREGGNASKLTVQMNMTTLDKLGAQNDEQAAKAALKSWLSASED</sequence>
<dbReference type="NCBIfam" id="TIGR01537">
    <property type="entry name" value="portal_HK97"/>
    <property type="match status" value="1"/>
</dbReference>
<dbReference type="PATRIC" id="fig|1698445.3.peg.2325"/>
<proteinExistence type="predicted"/>
<dbReference type="Gene3D" id="3.30.1120.70">
    <property type="match status" value="1"/>
</dbReference>
<name>A0A0K1XH09_9GAMM</name>
<dbReference type="Gene3D" id="3.40.140.120">
    <property type="match status" value="1"/>
</dbReference>
<reference evidence="1 2" key="1">
    <citation type="journal article" date="2015" name="Genome Announc.">
        <title>Genome Sequences of Oblitimonas alkaliphila gen. nov. sp. nov. (Proposed), a Novel Bacterium of the Pseudomonadaceae Family.</title>
        <authorList>
            <person name="Lauer A.C."/>
            <person name="Nicholson A.C."/>
            <person name="Humrighouse B.W."/>
            <person name="Emery B."/>
            <person name="Drobish A."/>
            <person name="Juieng P."/>
            <person name="Loparev V."/>
            <person name="McQuiston J.R."/>
        </authorList>
    </citation>
    <scope>NUCLEOTIDE SEQUENCE [LARGE SCALE GENOMIC DNA]</scope>
    <source>
        <strain evidence="1 2">E5571</strain>
    </source>
</reference>
<dbReference type="AlphaFoldDB" id="A0A0K1XH09"/>
<dbReference type="Gene3D" id="1.20.1270.210">
    <property type="match status" value="1"/>
</dbReference>
<gene>
    <name evidence="1" type="ORF">AKN88_11420</name>
</gene>
<dbReference type="InterPro" id="IPR006944">
    <property type="entry name" value="Phage/GTA_portal"/>
</dbReference>
<organism evidence="1 2">
    <name type="scientific">Thiopseudomonas alkaliphila</name>
    <dbReference type="NCBI Taxonomy" id="1697053"/>
    <lineage>
        <taxon>Bacteria</taxon>
        <taxon>Pseudomonadati</taxon>
        <taxon>Pseudomonadota</taxon>
        <taxon>Gammaproteobacteria</taxon>
        <taxon>Pseudomonadales</taxon>
        <taxon>Pseudomonadaceae</taxon>
        <taxon>Thiopseudomonas</taxon>
    </lineage>
</organism>
<dbReference type="Pfam" id="PF04860">
    <property type="entry name" value="Phage_portal"/>
    <property type="match status" value="1"/>
</dbReference>
<evidence type="ECO:0000313" key="1">
    <source>
        <dbReference type="EMBL" id="AKX60467.1"/>
    </source>
</evidence>
<dbReference type="RefSeq" id="WP_053101790.1">
    <property type="nucleotide sequence ID" value="NZ_CP012365.1"/>
</dbReference>
<evidence type="ECO:0000313" key="2">
    <source>
        <dbReference type="Proteomes" id="UP000063953"/>
    </source>
</evidence>